<comment type="caution">
    <text evidence="1">The sequence shown here is derived from an EMBL/GenBank/DDBJ whole genome shotgun (WGS) entry which is preliminary data.</text>
</comment>
<name>A0AAD2END0_9RALS</name>
<dbReference type="Proteomes" id="UP001190002">
    <property type="component" value="Unassembled WGS sequence"/>
</dbReference>
<organism evidence="1 2">
    <name type="scientific">Ralstonia mannitolilytica</name>
    <dbReference type="NCBI Taxonomy" id="105219"/>
    <lineage>
        <taxon>Bacteria</taxon>
        <taxon>Pseudomonadati</taxon>
        <taxon>Pseudomonadota</taxon>
        <taxon>Betaproteobacteria</taxon>
        <taxon>Burkholderiales</taxon>
        <taxon>Burkholderiaceae</taxon>
        <taxon>Ralstonia</taxon>
    </lineage>
</organism>
<dbReference type="RefSeq" id="WP_175843131.1">
    <property type="nucleotide sequence ID" value="NZ_CATVXE010000024.1"/>
</dbReference>
<dbReference type="EMBL" id="CATVXE010000024">
    <property type="protein sequence ID" value="CAJ0694570.1"/>
    <property type="molecule type" value="Genomic_DNA"/>
</dbReference>
<evidence type="ECO:0000313" key="2">
    <source>
        <dbReference type="Proteomes" id="UP001190002"/>
    </source>
</evidence>
<accession>A0AAD2END0</accession>
<protein>
    <submittedName>
        <fullName evidence="1">Uncharacterized protein</fullName>
    </submittedName>
</protein>
<gene>
    <name evidence="1" type="ORF">R77591_04273</name>
</gene>
<reference evidence="1" key="1">
    <citation type="submission" date="2023-07" db="EMBL/GenBank/DDBJ databases">
        <authorList>
            <person name="Peeters C."/>
        </authorList>
    </citation>
    <scope>NUCLEOTIDE SEQUENCE</scope>
    <source>
        <strain evidence="1">R-77591</strain>
    </source>
</reference>
<dbReference type="AlphaFoldDB" id="A0AAD2END0"/>
<evidence type="ECO:0000313" key="1">
    <source>
        <dbReference type="EMBL" id="CAJ0694570.1"/>
    </source>
</evidence>
<sequence>MSKLSSNKNKEHVFNENLVKVNSTLSRYGIPSKLVSYGIEERVMIEHDRYYIAFRYEDGMLFLCVAHNEKIHKAIGEYENIACEQLKSVKFDLLKLFGQFGIDGIEYYQNKHFVELAFTKYFSENRKYSQFIKIFDKLEHKETDIEKYINKGELL</sequence>
<proteinExistence type="predicted"/>